<keyword evidence="5 7" id="KW-1133">Transmembrane helix</keyword>
<organism evidence="8 9">
    <name type="scientific">Heterorhabditis bacteriophora</name>
    <name type="common">Entomopathogenic nematode worm</name>
    <dbReference type="NCBI Taxonomy" id="37862"/>
    <lineage>
        <taxon>Eukaryota</taxon>
        <taxon>Metazoa</taxon>
        <taxon>Ecdysozoa</taxon>
        <taxon>Nematoda</taxon>
        <taxon>Chromadorea</taxon>
        <taxon>Rhabditida</taxon>
        <taxon>Rhabditina</taxon>
        <taxon>Rhabditomorpha</taxon>
        <taxon>Strongyloidea</taxon>
        <taxon>Heterorhabditidae</taxon>
        <taxon>Heterorhabditis</taxon>
    </lineage>
</organism>
<keyword evidence="3 7" id="KW-0812">Transmembrane</keyword>
<keyword evidence="4" id="KW-0813">Transport</keyword>
<dbReference type="InterPro" id="IPR036259">
    <property type="entry name" value="MFS_trans_sf"/>
</dbReference>
<keyword evidence="4" id="KW-0653">Protein transport</keyword>
<comment type="similarity">
    <text evidence="2">Belongs to the major facilitator superfamily. Proton-dependent oligopeptide transporter (POT/PTR) (TC 2.A.17) family.</text>
</comment>
<feature type="transmembrane region" description="Helical" evidence="7">
    <location>
        <begin position="212"/>
        <end position="234"/>
    </location>
</feature>
<keyword evidence="8" id="KW-1185">Reference proteome</keyword>
<evidence type="ECO:0000313" key="8">
    <source>
        <dbReference type="Proteomes" id="UP000095283"/>
    </source>
</evidence>
<reference evidence="9" key="1">
    <citation type="submission" date="2016-11" db="UniProtKB">
        <authorList>
            <consortium name="WormBaseParasite"/>
        </authorList>
    </citation>
    <scope>IDENTIFICATION</scope>
</reference>
<sequence>MSLYGVADAFVYFAPRFASDTLEVVDGVKLTVINMNPMHKNRPTTLHRIRIYTNAASLTDFTDAYPAIRRCLQNRLFPIIIQLARSSTTLPCTIFLVNMQETRNSPRGALDNIGNLLHCTRDANIEDPEPTVLDNLLNISSLRCRSNHSCSCINIWKGISSTSLKTLLHRKFSATSCLGVDSCYPLAFGVPAVLMIIATNSRRKVRSSRQQFPIILCTFLSLNTYYLLYIYNGFSKKVFVKDVKTLVRVCVMMLPVPMFWSLYDQQGSRWIIQAVAMDAQITSSFSILPDQMGTLNAIMIMAFIPIFQIIVYPLVEKCGIRTTSLRRMAVGGLLAAVSFSICGVVQLSVNKTLPDVPTGKQAFVSVINSFPNCNFVIDVENFHLKSLRANSLLLKTTPLFMDLMLLASVVCQNTGIGYLHLLHELGLVHNSNLSCPQNFTITTSLKGGKAYYIDLTPHGWMSSTNGWEKPQEGEGQFAMSLNLLIPCESINPRVTWKNCSKGETYNGIVALCKQDKNTDPIHPCNPKNDKYYAWNTVNRHDADVMEYSQSNKVFTGSVLDSIDVKPGSYQAYYVKYLAHRTNKRPTAQQTEAVPIEGIAFTIAKMGGVYTLTATTDQVGQVNH</sequence>
<feature type="transmembrane region" description="Helical" evidence="7">
    <location>
        <begin position="184"/>
        <end position="200"/>
    </location>
</feature>
<dbReference type="Gene3D" id="1.20.1250.20">
    <property type="entry name" value="MFS general substrate transporter like domains"/>
    <property type="match status" value="1"/>
</dbReference>
<evidence type="ECO:0000256" key="5">
    <source>
        <dbReference type="ARBA" id="ARBA00022989"/>
    </source>
</evidence>
<evidence type="ECO:0000256" key="7">
    <source>
        <dbReference type="SAM" id="Phobius"/>
    </source>
</evidence>
<feature type="transmembrane region" description="Helical" evidence="7">
    <location>
        <begin position="246"/>
        <end position="263"/>
    </location>
</feature>
<feature type="transmembrane region" description="Helical" evidence="7">
    <location>
        <begin position="327"/>
        <end position="349"/>
    </location>
</feature>
<keyword evidence="4" id="KW-0571">Peptide transport</keyword>
<proteinExistence type="inferred from homology"/>
<dbReference type="PANTHER" id="PTHR11654">
    <property type="entry name" value="OLIGOPEPTIDE TRANSPORTER-RELATED"/>
    <property type="match status" value="1"/>
</dbReference>
<evidence type="ECO:0000256" key="4">
    <source>
        <dbReference type="ARBA" id="ARBA00022856"/>
    </source>
</evidence>
<evidence type="ECO:0000256" key="2">
    <source>
        <dbReference type="ARBA" id="ARBA00005982"/>
    </source>
</evidence>
<name>A0A1I7W7W9_HETBA</name>
<dbReference type="Pfam" id="PF00854">
    <property type="entry name" value="PTR2"/>
    <property type="match status" value="1"/>
</dbReference>
<dbReference type="WBParaSite" id="Hba_00725">
    <property type="protein sequence ID" value="Hba_00725"/>
    <property type="gene ID" value="Hba_00725"/>
</dbReference>
<keyword evidence="6 7" id="KW-0472">Membrane</keyword>
<evidence type="ECO:0000256" key="1">
    <source>
        <dbReference type="ARBA" id="ARBA00004141"/>
    </source>
</evidence>
<comment type="subcellular location">
    <subcellularLocation>
        <location evidence="1">Membrane</location>
        <topology evidence="1">Multi-pass membrane protein</topology>
    </subcellularLocation>
</comment>
<feature type="transmembrane region" description="Helical" evidence="7">
    <location>
        <begin position="294"/>
        <end position="315"/>
    </location>
</feature>
<dbReference type="InterPro" id="IPR000109">
    <property type="entry name" value="POT_fam"/>
</dbReference>
<dbReference type="AlphaFoldDB" id="A0A1I7W7W9"/>
<evidence type="ECO:0000256" key="3">
    <source>
        <dbReference type="ARBA" id="ARBA00022692"/>
    </source>
</evidence>
<protein>
    <submittedName>
        <fullName evidence="9">Integral membrane protein</fullName>
    </submittedName>
</protein>
<dbReference type="Proteomes" id="UP000095283">
    <property type="component" value="Unplaced"/>
</dbReference>
<evidence type="ECO:0000313" key="9">
    <source>
        <dbReference type="WBParaSite" id="Hba_00725"/>
    </source>
</evidence>
<accession>A0A1I7W7W9</accession>
<dbReference type="GO" id="GO:0022857">
    <property type="term" value="F:transmembrane transporter activity"/>
    <property type="evidence" value="ECO:0007669"/>
    <property type="project" value="InterPro"/>
</dbReference>
<evidence type="ECO:0000256" key="6">
    <source>
        <dbReference type="ARBA" id="ARBA00023136"/>
    </source>
</evidence>
<dbReference type="GO" id="GO:0015833">
    <property type="term" value="P:peptide transport"/>
    <property type="evidence" value="ECO:0007669"/>
    <property type="project" value="UniProtKB-KW"/>
</dbReference>
<dbReference type="GO" id="GO:0016020">
    <property type="term" value="C:membrane"/>
    <property type="evidence" value="ECO:0007669"/>
    <property type="project" value="UniProtKB-SubCell"/>
</dbReference>